<dbReference type="Proteomes" id="UP001597299">
    <property type="component" value="Unassembled WGS sequence"/>
</dbReference>
<name>A0ABW4Z2T3_9HYPH</name>
<sequence length="68" mass="7683">MPDLTRHSMVKVLTIRDGDLKVPLAEAMEMIDENPAWHVRIPTGYNPQGGKILALNDVRRLLKELPHA</sequence>
<dbReference type="RefSeq" id="WP_213353520.1">
    <property type="nucleotide sequence ID" value="NZ_JAHBGB010000037.1"/>
</dbReference>
<accession>A0ABW4Z2T3</accession>
<reference evidence="2" key="1">
    <citation type="journal article" date="2019" name="Int. J. Syst. Evol. Microbiol.">
        <title>The Global Catalogue of Microorganisms (GCM) 10K type strain sequencing project: providing services to taxonomists for standard genome sequencing and annotation.</title>
        <authorList>
            <consortium name="The Broad Institute Genomics Platform"/>
            <consortium name="The Broad Institute Genome Sequencing Center for Infectious Disease"/>
            <person name="Wu L."/>
            <person name="Ma J."/>
        </authorList>
    </citation>
    <scope>NUCLEOTIDE SEQUENCE [LARGE SCALE GENOMIC DNA]</scope>
    <source>
        <strain evidence="2">CCM 7435</strain>
    </source>
</reference>
<proteinExistence type="predicted"/>
<organism evidence="1 2">
    <name type="scientific">Ancylobacter oerskovii</name>
    <dbReference type="NCBI Taxonomy" id="459519"/>
    <lineage>
        <taxon>Bacteria</taxon>
        <taxon>Pseudomonadati</taxon>
        <taxon>Pseudomonadota</taxon>
        <taxon>Alphaproteobacteria</taxon>
        <taxon>Hyphomicrobiales</taxon>
        <taxon>Xanthobacteraceae</taxon>
        <taxon>Ancylobacter</taxon>
    </lineage>
</organism>
<evidence type="ECO:0000313" key="2">
    <source>
        <dbReference type="Proteomes" id="UP001597299"/>
    </source>
</evidence>
<evidence type="ECO:0000313" key="1">
    <source>
        <dbReference type="EMBL" id="MFD2142701.1"/>
    </source>
</evidence>
<protein>
    <submittedName>
        <fullName evidence="1">Uncharacterized protein</fullName>
    </submittedName>
</protein>
<dbReference type="EMBL" id="JBHUHD010000001">
    <property type="protein sequence ID" value="MFD2142701.1"/>
    <property type="molecule type" value="Genomic_DNA"/>
</dbReference>
<comment type="caution">
    <text evidence="1">The sequence shown here is derived from an EMBL/GenBank/DDBJ whole genome shotgun (WGS) entry which is preliminary data.</text>
</comment>
<gene>
    <name evidence="1" type="ORF">ACFSNC_20020</name>
</gene>
<keyword evidence="2" id="KW-1185">Reference proteome</keyword>